<proteinExistence type="predicted"/>
<gene>
    <name evidence="2" type="ORF">SNAT2548_LOCUS22812</name>
</gene>
<keyword evidence="1" id="KW-0175">Coiled coil</keyword>
<protein>
    <submittedName>
        <fullName evidence="2">Uncharacterized protein</fullName>
    </submittedName>
</protein>
<dbReference type="Proteomes" id="UP000604046">
    <property type="component" value="Unassembled WGS sequence"/>
</dbReference>
<dbReference type="AlphaFoldDB" id="A0A812R3P3"/>
<evidence type="ECO:0000313" key="2">
    <source>
        <dbReference type="EMBL" id="CAE7419470.1"/>
    </source>
</evidence>
<comment type="caution">
    <text evidence="2">The sequence shown here is derived from an EMBL/GenBank/DDBJ whole genome shotgun (WGS) entry which is preliminary data.</text>
</comment>
<organism evidence="2 3">
    <name type="scientific">Symbiodinium natans</name>
    <dbReference type="NCBI Taxonomy" id="878477"/>
    <lineage>
        <taxon>Eukaryota</taxon>
        <taxon>Sar</taxon>
        <taxon>Alveolata</taxon>
        <taxon>Dinophyceae</taxon>
        <taxon>Suessiales</taxon>
        <taxon>Symbiodiniaceae</taxon>
        <taxon>Symbiodinium</taxon>
    </lineage>
</organism>
<keyword evidence="3" id="KW-1185">Reference proteome</keyword>
<evidence type="ECO:0000256" key="1">
    <source>
        <dbReference type="SAM" id="Coils"/>
    </source>
</evidence>
<reference evidence="2" key="1">
    <citation type="submission" date="2021-02" db="EMBL/GenBank/DDBJ databases">
        <authorList>
            <person name="Dougan E. K."/>
            <person name="Rhodes N."/>
            <person name="Thang M."/>
            <person name="Chan C."/>
        </authorList>
    </citation>
    <scope>NUCLEOTIDE SEQUENCE</scope>
</reference>
<dbReference type="EMBL" id="CAJNDS010002300">
    <property type="protein sequence ID" value="CAE7419470.1"/>
    <property type="molecule type" value="Genomic_DNA"/>
</dbReference>
<name>A0A812R3P3_9DINO</name>
<sequence>MELEDLRPAYKDAVDERISIQSRLEEVTGKLSKAEDIARGTSQQLSAVQAENRELQKQVKQLQAVRRAARVARQRSPITWPAFDDALPGEVAERDGHRKADAGIGDDAEDICESRKACELGIATTGLRSQRQKQATTFVEAAGVSGDQSRASIDIGPLCCTAG</sequence>
<accession>A0A812R3P3</accession>
<feature type="coiled-coil region" evidence="1">
    <location>
        <begin position="38"/>
        <end position="72"/>
    </location>
</feature>
<evidence type="ECO:0000313" key="3">
    <source>
        <dbReference type="Proteomes" id="UP000604046"/>
    </source>
</evidence>